<gene>
    <name evidence="2" type="ORF">MNOR_LOCUS6325</name>
</gene>
<dbReference type="AlphaFoldDB" id="A0AAV2Q276"/>
<sequence length="181" mass="20622">MKAEELNQIPEEIFPKFVQDIIDNMCIGSTLSSSELGGVPLNTFWPICQIMKCIVTNIVEQKMTKEEVYETLSCIGTNRAAIVYEGVEFRKEELNKMLVREAIKETNHLTDFDWNVRIGVSSDKVLELNEILMTLHLHTTSSKDGRRNTFTLDMSKPQVDELLEILQAAQNKIAQCQVVKT</sequence>
<evidence type="ECO:0000313" key="2">
    <source>
        <dbReference type="EMBL" id="CAL4067249.1"/>
    </source>
</evidence>
<evidence type="ECO:0000313" key="3">
    <source>
        <dbReference type="Proteomes" id="UP001497623"/>
    </source>
</evidence>
<name>A0AAV2Q276_MEGNR</name>
<dbReference type="Pfam" id="PF22838">
    <property type="entry name" value="COMMD8_HN"/>
    <property type="match status" value="1"/>
</dbReference>
<dbReference type="PROSITE" id="PS51269">
    <property type="entry name" value="COMM"/>
    <property type="match status" value="1"/>
</dbReference>
<organism evidence="2 3">
    <name type="scientific">Meganyctiphanes norvegica</name>
    <name type="common">Northern krill</name>
    <name type="synonym">Thysanopoda norvegica</name>
    <dbReference type="NCBI Taxonomy" id="48144"/>
    <lineage>
        <taxon>Eukaryota</taxon>
        <taxon>Metazoa</taxon>
        <taxon>Ecdysozoa</taxon>
        <taxon>Arthropoda</taxon>
        <taxon>Crustacea</taxon>
        <taxon>Multicrustacea</taxon>
        <taxon>Malacostraca</taxon>
        <taxon>Eumalacostraca</taxon>
        <taxon>Eucarida</taxon>
        <taxon>Euphausiacea</taxon>
        <taxon>Euphausiidae</taxon>
        <taxon>Meganyctiphanes</taxon>
    </lineage>
</organism>
<reference evidence="2 3" key="1">
    <citation type="submission" date="2024-05" db="EMBL/GenBank/DDBJ databases">
        <authorList>
            <person name="Wallberg A."/>
        </authorList>
    </citation>
    <scope>NUCLEOTIDE SEQUENCE [LARGE SCALE GENOMIC DNA]</scope>
</reference>
<dbReference type="InterPro" id="IPR017920">
    <property type="entry name" value="COMM"/>
</dbReference>
<dbReference type="InterPro" id="IPR055184">
    <property type="entry name" value="COMMD8_HN"/>
</dbReference>
<feature type="domain" description="COMM" evidence="1">
    <location>
        <begin position="108"/>
        <end position="177"/>
    </location>
</feature>
<evidence type="ECO:0000259" key="1">
    <source>
        <dbReference type="PROSITE" id="PS51269"/>
    </source>
</evidence>
<dbReference type="EMBL" id="CAXKWB010002594">
    <property type="protein sequence ID" value="CAL4067249.1"/>
    <property type="molecule type" value="Genomic_DNA"/>
</dbReference>
<dbReference type="Pfam" id="PF07258">
    <property type="entry name" value="COMM_domain"/>
    <property type="match status" value="1"/>
</dbReference>
<proteinExistence type="predicted"/>
<dbReference type="Proteomes" id="UP001497623">
    <property type="component" value="Unassembled WGS sequence"/>
</dbReference>
<keyword evidence="3" id="KW-1185">Reference proteome</keyword>
<protein>
    <recommendedName>
        <fullName evidence="1">COMM domain-containing protein</fullName>
    </recommendedName>
</protein>
<accession>A0AAV2Q276</accession>
<comment type="caution">
    <text evidence="2">The sequence shown here is derived from an EMBL/GenBank/DDBJ whole genome shotgun (WGS) entry which is preliminary data.</text>
</comment>